<dbReference type="PANTHER" id="PTHR34448:SF1">
    <property type="entry name" value="BLL6088 PROTEIN"/>
    <property type="match status" value="1"/>
</dbReference>
<dbReference type="AlphaFoldDB" id="A0A939EJ28"/>
<proteinExistence type="predicted"/>
<keyword evidence="1" id="KW-0479">Metal-binding</keyword>
<dbReference type="InterPro" id="IPR058739">
    <property type="entry name" value="NicX"/>
</dbReference>
<dbReference type="RefSeq" id="WP_207144193.1">
    <property type="nucleotide sequence ID" value="NZ_JAEKJZ010000008.1"/>
</dbReference>
<organism evidence="2 3">
    <name type="scientific">Roseibium aggregatum</name>
    <dbReference type="NCBI Taxonomy" id="187304"/>
    <lineage>
        <taxon>Bacteria</taxon>
        <taxon>Pseudomonadati</taxon>
        <taxon>Pseudomonadota</taxon>
        <taxon>Alphaproteobacteria</taxon>
        <taxon>Hyphomicrobiales</taxon>
        <taxon>Stappiaceae</taxon>
        <taxon>Roseibium</taxon>
    </lineage>
</organism>
<dbReference type="InterPro" id="IPR052170">
    <property type="entry name" value="M29_Exopeptidase"/>
</dbReference>
<dbReference type="Proteomes" id="UP000664096">
    <property type="component" value="Unassembled WGS sequence"/>
</dbReference>
<gene>
    <name evidence="2" type="ORF">JF539_26285</name>
</gene>
<evidence type="ECO:0000313" key="2">
    <source>
        <dbReference type="EMBL" id="MBN9673893.1"/>
    </source>
</evidence>
<name>A0A939EJ28_9HYPH</name>
<accession>A0A939EJ28</accession>
<evidence type="ECO:0000256" key="1">
    <source>
        <dbReference type="ARBA" id="ARBA00022723"/>
    </source>
</evidence>
<dbReference type="SUPFAM" id="SSF144052">
    <property type="entry name" value="Thermophilic metalloprotease-like"/>
    <property type="match status" value="1"/>
</dbReference>
<dbReference type="Pfam" id="PF26233">
    <property type="entry name" value="NicX"/>
    <property type="match status" value="1"/>
</dbReference>
<reference evidence="2" key="1">
    <citation type="submission" date="2020-12" db="EMBL/GenBank/DDBJ databases">
        <title>Oil enriched cultivation method for isolating marine PHA-producing bacteria.</title>
        <authorList>
            <person name="Zheng W."/>
            <person name="Yu S."/>
            <person name="Huang Y."/>
        </authorList>
    </citation>
    <scope>NUCLEOTIDE SEQUENCE</scope>
    <source>
        <strain evidence="2">SY-2-12</strain>
    </source>
</reference>
<sequence length="347" mass="37878">MAISDADLVIAWKQVLEMCRVKDGEQIAILTSDDSNPQIVRTCRIAIAQLGGILTMINLPPINGEKALSRDKSGYVGKTPLAFNTAALAGLMAADMIIDTMQLLFSKEQEDILKTGTRILLAVEPPEVMMRMLPTAEGKTRVLNAEKLMSAARVMTVTSDAGTDFTCSLGQYPVLTQYGLADEAGRWDHWPSCFVARWPDEGSSNGTIVIDQGDILLPFKMYAREKVTLTIRDGIVTDIDGGFTAEYMLRFMESFNDPAAFAMAHVGWGLEPRAHWTTLGLYDREAGLSMDSRSFAGNFLFSTGPNTEAGGDRDTPCHLDIPLRGCSLSLDGEPMTVKGKVVRADQQ</sequence>
<evidence type="ECO:0000313" key="3">
    <source>
        <dbReference type="Proteomes" id="UP000664096"/>
    </source>
</evidence>
<dbReference type="PANTHER" id="PTHR34448">
    <property type="entry name" value="AMINOPEPTIDASE"/>
    <property type="match status" value="1"/>
</dbReference>
<dbReference type="EMBL" id="JAEKJZ010000008">
    <property type="protein sequence ID" value="MBN9673893.1"/>
    <property type="molecule type" value="Genomic_DNA"/>
</dbReference>
<comment type="caution">
    <text evidence="2">The sequence shown here is derived from an EMBL/GenBank/DDBJ whole genome shotgun (WGS) entry which is preliminary data.</text>
</comment>
<protein>
    <submittedName>
        <fullName evidence="2">2,5-dihydroxypyridine 5,6-dioxygenase</fullName>
    </submittedName>
</protein>
<dbReference type="GO" id="GO:0046872">
    <property type="term" value="F:metal ion binding"/>
    <property type="evidence" value="ECO:0007669"/>
    <property type="project" value="UniProtKB-KW"/>
</dbReference>